<evidence type="ECO:0000313" key="3">
    <source>
        <dbReference type="Proteomes" id="UP000192796"/>
    </source>
</evidence>
<comment type="caution">
    <text evidence="2">The sequence shown here is derived from an EMBL/GenBank/DDBJ whole genome shotgun (WGS) entry which is preliminary data.</text>
</comment>
<proteinExistence type="predicted"/>
<dbReference type="SMART" id="SM00880">
    <property type="entry name" value="CHAD"/>
    <property type="match status" value="1"/>
</dbReference>
<dbReference type="PANTHER" id="PTHR39339">
    <property type="entry name" value="SLR1444 PROTEIN"/>
    <property type="match status" value="1"/>
</dbReference>
<dbReference type="Gene3D" id="1.40.20.10">
    <property type="entry name" value="CHAD domain"/>
    <property type="match status" value="1"/>
</dbReference>
<dbReference type="Pfam" id="PF05235">
    <property type="entry name" value="CHAD"/>
    <property type="match status" value="1"/>
</dbReference>
<evidence type="ECO:0000259" key="1">
    <source>
        <dbReference type="SMART" id="SM00880"/>
    </source>
</evidence>
<dbReference type="EMBL" id="LVYD01000058">
    <property type="protein sequence ID" value="OQP60976.1"/>
    <property type="molecule type" value="Genomic_DNA"/>
</dbReference>
<evidence type="ECO:0000313" key="2">
    <source>
        <dbReference type="EMBL" id="OQP60976.1"/>
    </source>
</evidence>
<dbReference type="PANTHER" id="PTHR39339:SF1">
    <property type="entry name" value="CHAD DOMAIN-CONTAINING PROTEIN"/>
    <property type="match status" value="1"/>
</dbReference>
<organism evidence="2 3">
    <name type="scientific">Niastella vici</name>
    <dbReference type="NCBI Taxonomy" id="1703345"/>
    <lineage>
        <taxon>Bacteria</taxon>
        <taxon>Pseudomonadati</taxon>
        <taxon>Bacteroidota</taxon>
        <taxon>Chitinophagia</taxon>
        <taxon>Chitinophagales</taxon>
        <taxon>Chitinophagaceae</taxon>
        <taxon>Niastella</taxon>
    </lineage>
</organism>
<protein>
    <recommendedName>
        <fullName evidence="1">CHAD domain-containing protein</fullName>
    </recommendedName>
</protein>
<dbReference type="InterPro" id="IPR007899">
    <property type="entry name" value="CHAD_dom"/>
</dbReference>
<name>A0A1V9FRU6_9BACT</name>
<dbReference type="Proteomes" id="UP000192796">
    <property type="component" value="Unassembled WGS sequence"/>
</dbReference>
<dbReference type="STRING" id="1703345.A3860_04415"/>
<dbReference type="InterPro" id="IPR038186">
    <property type="entry name" value="CHAD_dom_sf"/>
</dbReference>
<gene>
    <name evidence="2" type="ORF">A3860_04415</name>
</gene>
<dbReference type="RefSeq" id="WP_081151036.1">
    <property type="nucleotide sequence ID" value="NZ_LVYD01000058.1"/>
</dbReference>
<keyword evidence="3" id="KW-1185">Reference proteome</keyword>
<accession>A0A1V9FRU6</accession>
<reference evidence="2 3" key="1">
    <citation type="submission" date="2016-03" db="EMBL/GenBank/DDBJ databases">
        <title>Niastella vici sp. nov., isolated from farmland soil.</title>
        <authorList>
            <person name="Chen L."/>
            <person name="Wang D."/>
            <person name="Yang S."/>
            <person name="Wang G."/>
        </authorList>
    </citation>
    <scope>NUCLEOTIDE SEQUENCE [LARGE SCALE GENOMIC DNA]</scope>
    <source>
        <strain evidence="2 3">DJ57</strain>
    </source>
</reference>
<feature type="domain" description="CHAD" evidence="1">
    <location>
        <begin position="9"/>
        <end position="258"/>
    </location>
</feature>
<dbReference type="OrthoDB" id="676869at2"/>
<dbReference type="AlphaFoldDB" id="A0A1V9FRU6"/>
<sequence>MKREALEEVVNRHIGKIEKCSRQLPGSFDQEDIHDLRVNYKKVRAFLRLLQLEKGAGDLDIPAKLKSLYHHCGHVRDWQLFLDELHTVAVAAKIPACMHRLNQQLFTYKEQAVYAIEITHFKKLLHGIVKGLPRQLHDNTFNKFMQQKIAAIHILLLAADNEKDLHSIRKLIKDIIYIMRICESDWGIPFPGGEWKSEKELSDMVSELGDFNDRCLAISLLQSGYSDDCDNDEKDQLQELQSIWVQQKEKQQRQLLQLVQELHMEHAY</sequence>